<sequence>MTTHPHPHTGTHPGIAGVDVSGIEFRPVHADELDTFFDLIQLIDLHMPTDQLPALKNTIDAALNIHDGGPFTHGINHFLFATTPTGTPIAAVHVGPARWMLNPLIPAHIRRTLIDRASNIDTIAVHPTYRGHGIGSRLLTHIETTFRNAGYRALTLRHEYDNKRFFTTHGYTSLPRLAVDLPPAGLFTDHDPAWKYAIKPLTPTATFTRQRGYTTLTGLLD</sequence>
<dbReference type="EMBL" id="JBEPCV010000005">
    <property type="protein sequence ID" value="MER6903773.1"/>
    <property type="molecule type" value="Genomic_DNA"/>
</dbReference>
<dbReference type="PROSITE" id="PS51186">
    <property type="entry name" value="GNAT"/>
    <property type="match status" value="1"/>
</dbReference>
<dbReference type="InterPro" id="IPR000182">
    <property type="entry name" value="GNAT_dom"/>
</dbReference>
<dbReference type="EC" id="2.3.1.-" evidence="2"/>
<evidence type="ECO:0000313" key="2">
    <source>
        <dbReference type="EMBL" id="MER6903773.1"/>
    </source>
</evidence>
<proteinExistence type="predicted"/>
<organism evidence="2 3">
    <name type="scientific">Streptomyces flaveolus</name>
    <dbReference type="NCBI Taxonomy" id="67297"/>
    <lineage>
        <taxon>Bacteria</taxon>
        <taxon>Bacillati</taxon>
        <taxon>Actinomycetota</taxon>
        <taxon>Actinomycetes</taxon>
        <taxon>Kitasatosporales</taxon>
        <taxon>Streptomycetaceae</taxon>
        <taxon>Streptomyces</taxon>
    </lineage>
</organism>
<keyword evidence="2" id="KW-0012">Acyltransferase</keyword>
<keyword evidence="2" id="KW-0808">Transferase</keyword>
<dbReference type="Pfam" id="PF13508">
    <property type="entry name" value="Acetyltransf_7"/>
    <property type="match status" value="1"/>
</dbReference>
<evidence type="ECO:0000313" key="3">
    <source>
        <dbReference type="Proteomes" id="UP001490330"/>
    </source>
</evidence>
<protein>
    <submittedName>
        <fullName evidence="2">GNAT family N-acetyltransferase</fullName>
        <ecNumber evidence="2">2.3.1.-</ecNumber>
    </submittedName>
</protein>
<evidence type="ECO:0000259" key="1">
    <source>
        <dbReference type="PROSITE" id="PS51186"/>
    </source>
</evidence>
<gene>
    <name evidence="2" type="ORF">ABT322_08285</name>
</gene>
<dbReference type="InterPro" id="IPR016181">
    <property type="entry name" value="Acyl_CoA_acyltransferase"/>
</dbReference>
<dbReference type="GO" id="GO:0016746">
    <property type="term" value="F:acyltransferase activity"/>
    <property type="evidence" value="ECO:0007669"/>
    <property type="project" value="UniProtKB-KW"/>
</dbReference>
<accession>A0ABV1VBA1</accession>
<dbReference type="SUPFAM" id="SSF55729">
    <property type="entry name" value="Acyl-CoA N-acyltransferases (Nat)"/>
    <property type="match status" value="1"/>
</dbReference>
<comment type="caution">
    <text evidence="2">The sequence shown here is derived from an EMBL/GenBank/DDBJ whole genome shotgun (WGS) entry which is preliminary data.</text>
</comment>
<keyword evidence="3" id="KW-1185">Reference proteome</keyword>
<dbReference type="RefSeq" id="WP_350726860.1">
    <property type="nucleotide sequence ID" value="NZ_JBEPCO010000134.1"/>
</dbReference>
<dbReference type="Gene3D" id="3.40.630.30">
    <property type="match status" value="1"/>
</dbReference>
<dbReference type="CDD" id="cd04301">
    <property type="entry name" value="NAT_SF"/>
    <property type="match status" value="1"/>
</dbReference>
<name>A0ABV1VBA1_9ACTN</name>
<feature type="domain" description="N-acetyltransferase" evidence="1">
    <location>
        <begin position="23"/>
        <end position="202"/>
    </location>
</feature>
<reference evidence="2 3" key="1">
    <citation type="submission" date="2024-06" db="EMBL/GenBank/DDBJ databases">
        <title>The Natural Products Discovery Center: Release of the First 8490 Sequenced Strains for Exploring Actinobacteria Biosynthetic Diversity.</title>
        <authorList>
            <person name="Kalkreuter E."/>
            <person name="Kautsar S.A."/>
            <person name="Yang D."/>
            <person name="Bader C.D."/>
            <person name="Teijaro C.N."/>
            <person name="Fluegel L."/>
            <person name="Davis C.M."/>
            <person name="Simpson J.R."/>
            <person name="Lauterbach L."/>
            <person name="Steele A.D."/>
            <person name="Gui C."/>
            <person name="Meng S."/>
            <person name="Li G."/>
            <person name="Viehrig K."/>
            <person name="Ye F."/>
            <person name="Su P."/>
            <person name="Kiefer A.F."/>
            <person name="Nichols A."/>
            <person name="Cepeda A.J."/>
            <person name="Yan W."/>
            <person name="Fan B."/>
            <person name="Jiang Y."/>
            <person name="Adhikari A."/>
            <person name="Zheng C.-J."/>
            <person name="Schuster L."/>
            <person name="Cowan T.M."/>
            <person name="Smanski M.J."/>
            <person name="Chevrette M.G."/>
            <person name="De Carvalho L.P.S."/>
            <person name="Shen B."/>
        </authorList>
    </citation>
    <scope>NUCLEOTIDE SEQUENCE [LARGE SCALE GENOMIC DNA]</scope>
    <source>
        <strain evidence="2 3">NPDC000632</strain>
    </source>
</reference>
<dbReference type="Proteomes" id="UP001490330">
    <property type="component" value="Unassembled WGS sequence"/>
</dbReference>